<evidence type="ECO:0000313" key="1">
    <source>
        <dbReference type="EMBL" id="MBP2436558.1"/>
    </source>
</evidence>
<gene>
    <name evidence="1" type="ORF">JOF34_001144</name>
</gene>
<protein>
    <submittedName>
        <fullName evidence="1">Aminoglycoside phosphotransferase</fullName>
    </submittedName>
</protein>
<accession>A0ABS4ZGZ8</accession>
<evidence type="ECO:0000313" key="2">
    <source>
        <dbReference type="Proteomes" id="UP001519362"/>
    </source>
</evidence>
<name>A0ABS4ZGZ8_9MICO</name>
<organism evidence="1 2">
    <name type="scientific">Microbacterium amylolyticum</name>
    <dbReference type="NCBI Taxonomy" id="936337"/>
    <lineage>
        <taxon>Bacteria</taxon>
        <taxon>Bacillati</taxon>
        <taxon>Actinomycetota</taxon>
        <taxon>Actinomycetes</taxon>
        <taxon>Micrococcales</taxon>
        <taxon>Microbacteriaceae</taxon>
        <taxon>Microbacterium</taxon>
    </lineage>
</organism>
<sequence length="37" mass="4484">MSRRRLCADYTRAVLDGYGIEADPERMAYYRRLWIES</sequence>
<reference evidence="1 2" key="1">
    <citation type="submission" date="2021-03" db="EMBL/GenBank/DDBJ databases">
        <title>Sequencing the genomes of 1000 actinobacteria strains.</title>
        <authorList>
            <person name="Klenk H.-P."/>
        </authorList>
    </citation>
    <scope>NUCLEOTIDE SEQUENCE [LARGE SCALE GENOMIC DNA]</scope>
    <source>
        <strain evidence="1 2">DSM 24221</strain>
    </source>
</reference>
<dbReference type="EMBL" id="JAGIOL010000001">
    <property type="protein sequence ID" value="MBP2436558.1"/>
    <property type="molecule type" value="Genomic_DNA"/>
</dbReference>
<proteinExistence type="predicted"/>
<keyword evidence="2" id="KW-1185">Reference proteome</keyword>
<dbReference type="Proteomes" id="UP001519362">
    <property type="component" value="Unassembled WGS sequence"/>
</dbReference>
<comment type="caution">
    <text evidence="1">The sequence shown here is derived from an EMBL/GenBank/DDBJ whole genome shotgun (WGS) entry which is preliminary data.</text>
</comment>